<protein>
    <submittedName>
        <fullName evidence="4">MFS general substrate transporter</fullName>
    </submittedName>
</protein>
<dbReference type="AlphaFoldDB" id="A0AAD4C3U8"/>
<feature type="transmembrane region" description="Helical" evidence="3">
    <location>
        <begin position="355"/>
        <end position="374"/>
    </location>
</feature>
<dbReference type="SUPFAM" id="SSF103473">
    <property type="entry name" value="MFS general substrate transporter"/>
    <property type="match status" value="1"/>
</dbReference>
<dbReference type="PANTHER" id="PTHR11360">
    <property type="entry name" value="MONOCARBOXYLATE TRANSPORTER"/>
    <property type="match status" value="1"/>
</dbReference>
<feature type="transmembrane region" description="Helical" evidence="3">
    <location>
        <begin position="253"/>
        <end position="274"/>
    </location>
</feature>
<keyword evidence="3" id="KW-0472">Membrane</keyword>
<keyword evidence="3" id="KW-1133">Transmembrane helix</keyword>
<feature type="transmembrane region" description="Helical" evidence="3">
    <location>
        <begin position="180"/>
        <end position="200"/>
    </location>
</feature>
<dbReference type="InterPro" id="IPR011701">
    <property type="entry name" value="MFS"/>
</dbReference>
<dbReference type="GO" id="GO:0016020">
    <property type="term" value="C:membrane"/>
    <property type="evidence" value="ECO:0007669"/>
    <property type="project" value="UniProtKB-SubCell"/>
</dbReference>
<reference evidence="4" key="1">
    <citation type="submission" date="2019-10" db="EMBL/GenBank/DDBJ databases">
        <authorList>
            <consortium name="DOE Joint Genome Institute"/>
            <person name="Kuo A."/>
            <person name="Miyauchi S."/>
            <person name="Kiss E."/>
            <person name="Drula E."/>
            <person name="Kohler A."/>
            <person name="Sanchez-Garcia M."/>
            <person name="Andreopoulos B."/>
            <person name="Barry K.W."/>
            <person name="Bonito G."/>
            <person name="Buee M."/>
            <person name="Carver A."/>
            <person name="Chen C."/>
            <person name="Cichocki N."/>
            <person name="Clum A."/>
            <person name="Culley D."/>
            <person name="Crous P.W."/>
            <person name="Fauchery L."/>
            <person name="Girlanda M."/>
            <person name="Hayes R."/>
            <person name="Keri Z."/>
            <person name="LaButti K."/>
            <person name="Lipzen A."/>
            <person name="Lombard V."/>
            <person name="Magnuson J."/>
            <person name="Maillard F."/>
            <person name="Morin E."/>
            <person name="Murat C."/>
            <person name="Nolan M."/>
            <person name="Ohm R."/>
            <person name="Pangilinan J."/>
            <person name="Pereira M."/>
            <person name="Perotto S."/>
            <person name="Peter M."/>
            <person name="Riley R."/>
            <person name="Sitrit Y."/>
            <person name="Stielow B."/>
            <person name="Szollosi G."/>
            <person name="Zifcakova L."/>
            <person name="Stursova M."/>
            <person name="Spatafora J.W."/>
            <person name="Tedersoo L."/>
            <person name="Vaario L.-M."/>
            <person name="Yamada A."/>
            <person name="Yan M."/>
            <person name="Wang P."/>
            <person name="Xu J."/>
            <person name="Bruns T."/>
            <person name="Baldrian P."/>
            <person name="Vilgalys R."/>
            <person name="Henrissat B."/>
            <person name="Grigoriev I.V."/>
            <person name="Hibbett D."/>
            <person name="Nagy L.G."/>
            <person name="Martin F.M."/>
        </authorList>
    </citation>
    <scope>NUCLEOTIDE SEQUENCE</scope>
    <source>
        <strain evidence="4">BED1</strain>
    </source>
</reference>
<name>A0AAD4C3U8_BOLED</name>
<feature type="transmembrane region" description="Helical" evidence="3">
    <location>
        <begin position="418"/>
        <end position="438"/>
    </location>
</feature>
<dbReference type="InterPro" id="IPR050327">
    <property type="entry name" value="Proton-linked_MCT"/>
</dbReference>
<keyword evidence="5" id="KW-1185">Reference proteome</keyword>
<feature type="transmembrane region" description="Helical" evidence="3">
    <location>
        <begin position="386"/>
        <end position="406"/>
    </location>
</feature>
<dbReference type="Pfam" id="PF07690">
    <property type="entry name" value="MFS_1"/>
    <property type="match status" value="1"/>
</dbReference>
<dbReference type="InterPro" id="IPR036259">
    <property type="entry name" value="MFS_trans_sf"/>
</dbReference>
<reference evidence="4" key="2">
    <citation type="journal article" date="2020" name="Nat. Commun.">
        <title>Large-scale genome sequencing of mycorrhizal fungi provides insights into the early evolution of symbiotic traits.</title>
        <authorList>
            <person name="Miyauchi S."/>
            <person name="Kiss E."/>
            <person name="Kuo A."/>
            <person name="Drula E."/>
            <person name="Kohler A."/>
            <person name="Sanchez-Garcia M."/>
            <person name="Morin E."/>
            <person name="Andreopoulos B."/>
            <person name="Barry K.W."/>
            <person name="Bonito G."/>
            <person name="Buee M."/>
            <person name="Carver A."/>
            <person name="Chen C."/>
            <person name="Cichocki N."/>
            <person name="Clum A."/>
            <person name="Culley D."/>
            <person name="Crous P.W."/>
            <person name="Fauchery L."/>
            <person name="Girlanda M."/>
            <person name="Hayes R.D."/>
            <person name="Keri Z."/>
            <person name="LaButti K."/>
            <person name="Lipzen A."/>
            <person name="Lombard V."/>
            <person name="Magnuson J."/>
            <person name="Maillard F."/>
            <person name="Murat C."/>
            <person name="Nolan M."/>
            <person name="Ohm R.A."/>
            <person name="Pangilinan J."/>
            <person name="Pereira M.F."/>
            <person name="Perotto S."/>
            <person name="Peter M."/>
            <person name="Pfister S."/>
            <person name="Riley R."/>
            <person name="Sitrit Y."/>
            <person name="Stielow J.B."/>
            <person name="Szollosi G."/>
            <person name="Zifcakova L."/>
            <person name="Stursova M."/>
            <person name="Spatafora J.W."/>
            <person name="Tedersoo L."/>
            <person name="Vaario L.M."/>
            <person name="Yamada A."/>
            <person name="Yan M."/>
            <person name="Wang P."/>
            <person name="Xu J."/>
            <person name="Bruns T."/>
            <person name="Baldrian P."/>
            <person name="Vilgalys R."/>
            <person name="Dunand C."/>
            <person name="Henrissat B."/>
            <person name="Grigoriev I.V."/>
            <person name="Hibbett D."/>
            <person name="Nagy L.G."/>
            <person name="Martin F.M."/>
        </authorList>
    </citation>
    <scope>NUCLEOTIDE SEQUENCE</scope>
    <source>
        <strain evidence="4">BED1</strain>
    </source>
</reference>
<sequence>MPPSEVSSIHTVIEVPPKENLDKACTGLDQFLEGGTAAWCTVIGGALVQSCGFGYTSSFGVYQDFYTLHYLTNESSSAISFGVSDIQSLDDSWIGSTNAFLTTSFGIVAGALYDRGYFYHLMIGGSLLQSSALFMLSLAQPGQYYQIFLAQGIALGIAQGTLYVPTVAVVSHHFHKRRTLAMSLVASGTPLGAIVHPVMLNNLFNRGVGFANGVRISAAFISILLLIACLLIRTRLEPPKCSPKLPVRRKGCVCTTCRFVSCVLGKLLFFQMGFYYPLFYFQIDSVKHGNSETFSFYSLVLLNGGNLIGRLSAGFIASRVGVPRLIILSTAVCAILIFGMIGLNRVATVVVLGTIYGYFAGTYITMLPPTMTLLTSDFSEIGARMGIGMTMTGFGSLLGGPISGALLTSQYKWWQPSLFNGLISLTGCGMLIIMQLALTRRKRSAETQEP</sequence>
<dbReference type="PANTHER" id="PTHR11360:SF284">
    <property type="entry name" value="EG:103B4.3 PROTEIN-RELATED"/>
    <property type="match status" value="1"/>
</dbReference>
<comment type="similarity">
    <text evidence="2">Belongs to the major facilitator superfamily. Monocarboxylate porter (TC 2.A.1.13) family.</text>
</comment>
<evidence type="ECO:0000256" key="3">
    <source>
        <dbReference type="SAM" id="Phobius"/>
    </source>
</evidence>
<comment type="caution">
    <text evidence="4">The sequence shown here is derived from an EMBL/GenBank/DDBJ whole genome shotgun (WGS) entry which is preliminary data.</text>
</comment>
<keyword evidence="3" id="KW-0812">Transmembrane</keyword>
<feature type="transmembrane region" description="Helical" evidence="3">
    <location>
        <begin position="325"/>
        <end position="343"/>
    </location>
</feature>
<accession>A0AAD4C3U8</accession>
<feature type="transmembrane region" description="Helical" evidence="3">
    <location>
        <begin position="144"/>
        <end position="168"/>
    </location>
</feature>
<gene>
    <name evidence="4" type="ORF">L210DRAFT_3390382</name>
</gene>
<proteinExistence type="inferred from homology"/>
<dbReference type="Gene3D" id="1.20.1250.20">
    <property type="entry name" value="MFS general substrate transporter like domains"/>
    <property type="match status" value="2"/>
</dbReference>
<feature type="transmembrane region" description="Helical" evidence="3">
    <location>
        <begin position="212"/>
        <end position="232"/>
    </location>
</feature>
<evidence type="ECO:0000256" key="1">
    <source>
        <dbReference type="ARBA" id="ARBA00004141"/>
    </source>
</evidence>
<evidence type="ECO:0000313" key="4">
    <source>
        <dbReference type="EMBL" id="KAF8447577.1"/>
    </source>
</evidence>
<evidence type="ECO:0000256" key="2">
    <source>
        <dbReference type="ARBA" id="ARBA00006727"/>
    </source>
</evidence>
<feature type="transmembrane region" description="Helical" evidence="3">
    <location>
        <begin position="117"/>
        <end position="138"/>
    </location>
</feature>
<dbReference type="EMBL" id="WHUW01000004">
    <property type="protein sequence ID" value="KAF8447577.1"/>
    <property type="molecule type" value="Genomic_DNA"/>
</dbReference>
<comment type="subcellular location">
    <subcellularLocation>
        <location evidence="1">Membrane</location>
        <topology evidence="1">Multi-pass membrane protein</topology>
    </subcellularLocation>
</comment>
<dbReference type="Proteomes" id="UP001194468">
    <property type="component" value="Unassembled WGS sequence"/>
</dbReference>
<evidence type="ECO:0000313" key="5">
    <source>
        <dbReference type="Proteomes" id="UP001194468"/>
    </source>
</evidence>
<organism evidence="4 5">
    <name type="scientific">Boletus edulis BED1</name>
    <dbReference type="NCBI Taxonomy" id="1328754"/>
    <lineage>
        <taxon>Eukaryota</taxon>
        <taxon>Fungi</taxon>
        <taxon>Dikarya</taxon>
        <taxon>Basidiomycota</taxon>
        <taxon>Agaricomycotina</taxon>
        <taxon>Agaricomycetes</taxon>
        <taxon>Agaricomycetidae</taxon>
        <taxon>Boletales</taxon>
        <taxon>Boletineae</taxon>
        <taxon>Boletaceae</taxon>
        <taxon>Boletoideae</taxon>
        <taxon>Boletus</taxon>
    </lineage>
</organism>
<dbReference type="GO" id="GO:0022857">
    <property type="term" value="F:transmembrane transporter activity"/>
    <property type="evidence" value="ECO:0007669"/>
    <property type="project" value="InterPro"/>
</dbReference>